<dbReference type="InterPro" id="IPR000259">
    <property type="entry name" value="Adhesion_dom_fimbrial"/>
</dbReference>
<dbReference type="Gene3D" id="2.60.40.1090">
    <property type="entry name" value="Fimbrial-type adhesion domain"/>
    <property type="match status" value="1"/>
</dbReference>
<feature type="signal peptide" evidence="5">
    <location>
        <begin position="1"/>
        <end position="22"/>
    </location>
</feature>
<feature type="domain" description="Fimbrial-type adhesion" evidence="6">
    <location>
        <begin position="31"/>
        <end position="177"/>
    </location>
</feature>
<evidence type="ECO:0000256" key="4">
    <source>
        <dbReference type="ARBA" id="ARBA00023263"/>
    </source>
</evidence>
<comment type="similarity">
    <text evidence="2">Belongs to the fimbrial protein family.</text>
</comment>
<dbReference type="InterPro" id="IPR008966">
    <property type="entry name" value="Adhesion_dom_sf"/>
</dbReference>
<dbReference type="InterPro" id="IPR036937">
    <property type="entry name" value="Adhesion_dom_fimbrial_sf"/>
</dbReference>
<dbReference type="Pfam" id="PF00419">
    <property type="entry name" value="Fimbrial"/>
    <property type="match status" value="1"/>
</dbReference>
<feature type="chain" id="PRO_5046005059" evidence="5">
    <location>
        <begin position="23"/>
        <end position="177"/>
    </location>
</feature>
<organism evidence="7 8">
    <name type="scientific">Serratia aquatilis</name>
    <dbReference type="NCBI Taxonomy" id="1737515"/>
    <lineage>
        <taxon>Bacteria</taxon>
        <taxon>Pseudomonadati</taxon>
        <taxon>Pseudomonadota</taxon>
        <taxon>Gammaproteobacteria</taxon>
        <taxon>Enterobacterales</taxon>
        <taxon>Yersiniaceae</taxon>
        <taxon>Serratia</taxon>
    </lineage>
</organism>
<accession>A0ABV6EB97</accession>
<dbReference type="PANTHER" id="PTHR33420">
    <property type="entry name" value="FIMBRIAL SUBUNIT ELFA-RELATED"/>
    <property type="match status" value="1"/>
</dbReference>
<dbReference type="SUPFAM" id="SSF49401">
    <property type="entry name" value="Bacterial adhesins"/>
    <property type="match status" value="1"/>
</dbReference>
<keyword evidence="4" id="KW-0281">Fimbrium</keyword>
<sequence length="177" mass="18081">MNKKLIAIAVLATSALTSGVFAAPGGDGTVRFTGEIIPQGCEVSADTKDQIVNLKKIAATAFPQSGATAGDKDFSIILTNCPTTVSTASVRFSGTQVPGNNAILALTTEPGVATGVGIQISDSNNRVINLFQDSTPANLVSGSVENELKFVASYVSTADIVNPGVANAVSNFTIAYQ</sequence>
<evidence type="ECO:0000256" key="3">
    <source>
        <dbReference type="ARBA" id="ARBA00022729"/>
    </source>
</evidence>
<comment type="caution">
    <text evidence="7">The sequence shown here is derived from an EMBL/GenBank/DDBJ whole genome shotgun (WGS) entry which is preliminary data.</text>
</comment>
<reference evidence="7 8" key="1">
    <citation type="submission" date="2024-09" db="EMBL/GenBank/DDBJ databases">
        <authorList>
            <person name="Sun Q."/>
            <person name="Mori K."/>
        </authorList>
    </citation>
    <scope>NUCLEOTIDE SEQUENCE [LARGE SCALE GENOMIC DNA]</scope>
    <source>
        <strain evidence="7 8">CCM 8626</strain>
    </source>
</reference>
<dbReference type="RefSeq" id="WP_380673977.1">
    <property type="nucleotide sequence ID" value="NZ_CP173186.1"/>
</dbReference>
<dbReference type="EMBL" id="JBHLXG010000005">
    <property type="protein sequence ID" value="MFC0226276.1"/>
    <property type="molecule type" value="Genomic_DNA"/>
</dbReference>
<gene>
    <name evidence="7" type="ORF">ACFFJ3_07140</name>
</gene>
<comment type="subcellular location">
    <subcellularLocation>
        <location evidence="1">Fimbrium</location>
    </subcellularLocation>
</comment>
<proteinExistence type="inferred from homology"/>
<keyword evidence="8" id="KW-1185">Reference proteome</keyword>
<evidence type="ECO:0000313" key="7">
    <source>
        <dbReference type="EMBL" id="MFC0226276.1"/>
    </source>
</evidence>
<protein>
    <submittedName>
        <fullName evidence="7">Fimbrial protein</fullName>
    </submittedName>
</protein>
<dbReference type="Proteomes" id="UP001589792">
    <property type="component" value="Unassembled WGS sequence"/>
</dbReference>
<name>A0ABV6EB97_9GAMM</name>
<dbReference type="InterPro" id="IPR050263">
    <property type="entry name" value="Bact_Fimbrial_Adh_Pro"/>
</dbReference>
<keyword evidence="3 5" id="KW-0732">Signal</keyword>
<dbReference type="PANTHER" id="PTHR33420:SF3">
    <property type="entry name" value="FIMBRIAL SUBUNIT ELFA"/>
    <property type="match status" value="1"/>
</dbReference>
<evidence type="ECO:0000256" key="1">
    <source>
        <dbReference type="ARBA" id="ARBA00004561"/>
    </source>
</evidence>
<evidence type="ECO:0000256" key="5">
    <source>
        <dbReference type="SAM" id="SignalP"/>
    </source>
</evidence>
<evidence type="ECO:0000256" key="2">
    <source>
        <dbReference type="ARBA" id="ARBA00006671"/>
    </source>
</evidence>
<evidence type="ECO:0000259" key="6">
    <source>
        <dbReference type="Pfam" id="PF00419"/>
    </source>
</evidence>
<evidence type="ECO:0000313" key="8">
    <source>
        <dbReference type="Proteomes" id="UP001589792"/>
    </source>
</evidence>